<proteinExistence type="predicted"/>
<comment type="caution">
    <text evidence="2">The sequence shown here is derived from an EMBL/GenBank/DDBJ whole genome shotgun (WGS) entry which is preliminary data.</text>
</comment>
<evidence type="ECO:0000313" key="3">
    <source>
        <dbReference type="Proteomes" id="UP000807716"/>
    </source>
</evidence>
<feature type="compositionally biased region" description="Basic and acidic residues" evidence="1">
    <location>
        <begin position="343"/>
        <end position="361"/>
    </location>
</feature>
<dbReference type="AlphaFoldDB" id="A0A9P6TW65"/>
<organism evidence="2 3">
    <name type="scientific">Actinomortierella ambigua</name>
    <dbReference type="NCBI Taxonomy" id="1343610"/>
    <lineage>
        <taxon>Eukaryota</taxon>
        <taxon>Fungi</taxon>
        <taxon>Fungi incertae sedis</taxon>
        <taxon>Mucoromycota</taxon>
        <taxon>Mortierellomycotina</taxon>
        <taxon>Mortierellomycetes</taxon>
        <taxon>Mortierellales</taxon>
        <taxon>Mortierellaceae</taxon>
        <taxon>Actinomortierella</taxon>
    </lineage>
</organism>
<feature type="compositionally biased region" description="Acidic residues" evidence="1">
    <location>
        <begin position="53"/>
        <end position="62"/>
    </location>
</feature>
<dbReference type="Proteomes" id="UP000807716">
    <property type="component" value="Unassembled WGS sequence"/>
</dbReference>
<evidence type="ECO:0000313" key="2">
    <source>
        <dbReference type="EMBL" id="KAG0248584.1"/>
    </source>
</evidence>
<sequence>MDKLVQALHPITKDRVEEVKDKVRERLPTFPFVQKTKTTTAGPSRKAAKESDEAAEQSDEGWVDGGQPPEEWIETADLVTMSIPDSARIMLVVNRLNTSSLVWANDWLQRVGAEFDDWNEFRDAFLEEHEVRRTAFSALTIIQAKPQRSPGEYARQYKERCQREFRMVPWDKYDQEGVVLPESAEKYIIHQLRANMEPEHPVRLKEGVDTWKKFIEEIETVSKKSAVPGNPTLEERKLRKRMPLHGQPAAKEIRWGGEKSAVTPTNPRAGTKAPRRGRTMTLGDLEITEDEYDQFVEAVGADGVAQVVCEDDGVEQLCELFQRFTLLARHQSPADCALAMPRETGRDLGPRVAPGRDRLPRPSDSNPNNPSSSSDSSNSNSSQRRGTDVFPAVAQNILADIVQIRVVTSAARRDIMHGTVKV</sequence>
<protein>
    <recommendedName>
        <fullName evidence="4">Retrotransposon gag domain-containing protein</fullName>
    </recommendedName>
</protein>
<evidence type="ECO:0008006" key="4">
    <source>
        <dbReference type="Google" id="ProtNLM"/>
    </source>
</evidence>
<gene>
    <name evidence="2" type="ORF">DFQ27_000812</name>
</gene>
<accession>A0A9P6TW65</accession>
<dbReference type="OrthoDB" id="10484305at2759"/>
<dbReference type="EMBL" id="JAAAJB010001224">
    <property type="protein sequence ID" value="KAG0248584.1"/>
    <property type="molecule type" value="Genomic_DNA"/>
</dbReference>
<reference evidence="2" key="1">
    <citation type="journal article" date="2020" name="Fungal Divers.">
        <title>Resolving the Mortierellaceae phylogeny through synthesis of multi-gene phylogenetics and phylogenomics.</title>
        <authorList>
            <person name="Vandepol N."/>
            <person name="Liber J."/>
            <person name="Desiro A."/>
            <person name="Na H."/>
            <person name="Kennedy M."/>
            <person name="Barry K."/>
            <person name="Grigoriev I.V."/>
            <person name="Miller A.N."/>
            <person name="O'Donnell K."/>
            <person name="Stajich J.E."/>
            <person name="Bonito G."/>
        </authorList>
    </citation>
    <scope>NUCLEOTIDE SEQUENCE</scope>
    <source>
        <strain evidence="2">BC1065</strain>
    </source>
</reference>
<feature type="compositionally biased region" description="Low complexity" evidence="1">
    <location>
        <begin position="362"/>
        <end position="382"/>
    </location>
</feature>
<name>A0A9P6TW65_9FUNG</name>
<evidence type="ECO:0000256" key="1">
    <source>
        <dbReference type="SAM" id="MobiDB-lite"/>
    </source>
</evidence>
<feature type="region of interest" description="Disordered" evidence="1">
    <location>
        <begin position="31"/>
        <end position="69"/>
    </location>
</feature>
<keyword evidence="3" id="KW-1185">Reference proteome</keyword>
<feature type="region of interest" description="Disordered" evidence="1">
    <location>
        <begin position="339"/>
        <end position="386"/>
    </location>
</feature>